<dbReference type="RefSeq" id="WP_091399311.1">
    <property type="nucleotide sequence ID" value="NZ_BKAI01000017.1"/>
</dbReference>
<evidence type="ECO:0000256" key="5">
    <source>
        <dbReference type="ARBA" id="ARBA00023004"/>
    </source>
</evidence>
<evidence type="ECO:0000256" key="7">
    <source>
        <dbReference type="ARBA" id="ARBA00023295"/>
    </source>
</evidence>
<dbReference type="InterPro" id="IPR011257">
    <property type="entry name" value="DNA_glycosylase"/>
</dbReference>
<dbReference type="InterPro" id="IPR003265">
    <property type="entry name" value="HhH-GPD_domain"/>
</dbReference>
<dbReference type="SMART" id="SM00478">
    <property type="entry name" value="ENDO3c"/>
    <property type="match status" value="1"/>
</dbReference>
<evidence type="ECO:0000256" key="3">
    <source>
        <dbReference type="ARBA" id="ARBA00022763"/>
    </source>
</evidence>
<proteinExistence type="predicted"/>
<keyword evidence="10" id="KW-1185">Reference proteome</keyword>
<keyword evidence="3" id="KW-0227">DNA damage</keyword>
<feature type="domain" description="HhH-GPD" evidence="8">
    <location>
        <begin position="42"/>
        <end position="188"/>
    </location>
</feature>
<evidence type="ECO:0000259" key="8">
    <source>
        <dbReference type="SMART" id="SM00478"/>
    </source>
</evidence>
<gene>
    <name evidence="9" type="ORF">SAMN04487935_3760</name>
</gene>
<keyword evidence="9" id="KW-0540">Nuclease</keyword>
<dbReference type="GO" id="GO:0006285">
    <property type="term" value="P:base-excision repair, AP site formation"/>
    <property type="evidence" value="ECO:0007669"/>
    <property type="project" value="TreeGrafter"/>
</dbReference>
<keyword evidence="2" id="KW-0479">Metal-binding</keyword>
<dbReference type="OrthoDB" id="9800977at2"/>
<keyword evidence="1" id="KW-0004">4Fe-4S</keyword>
<dbReference type="GO" id="GO:0004519">
    <property type="term" value="F:endonuclease activity"/>
    <property type="evidence" value="ECO:0007669"/>
    <property type="project" value="UniProtKB-KW"/>
</dbReference>
<dbReference type="GO" id="GO:0046872">
    <property type="term" value="F:metal ion binding"/>
    <property type="evidence" value="ECO:0007669"/>
    <property type="project" value="UniProtKB-KW"/>
</dbReference>
<dbReference type="SUPFAM" id="SSF48150">
    <property type="entry name" value="DNA-glycosylase"/>
    <property type="match status" value="1"/>
</dbReference>
<name>A0A1G9D9T0_9FLAO</name>
<dbReference type="PANTHER" id="PTHR10359">
    <property type="entry name" value="A/G-SPECIFIC ADENINE GLYCOSYLASE/ENDONUCLEASE III"/>
    <property type="match status" value="1"/>
</dbReference>
<evidence type="ECO:0000256" key="1">
    <source>
        <dbReference type="ARBA" id="ARBA00022485"/>
    </source>
</evidence>
<evidence type="ECO:0000313" key="10">
    <source>
        <dbReference type="Proteomes" id="UP000199580"/>
    </source>
</evidence>
<evidence type="ECO:0000256" key="6">
    <source>
        <dbReference type="ARBA" id="ARBA00023014"/>
    </source>
</evidence>
<dbReference type="InterPro" id="IPR023170">
    <property type="entry name" value="HhH_base_excis_C"/>
</dbReference>
<reference evidence="9 10" key="1">
    <citation type="submission" date="2016-10" db="EMBL/GenBank/DDBJ databases">
        <authorList>
            <person name="de Groot N.N."/>
        </authorList>
    </citation>
    <scope>NUCLEOTIDE SEQUENCE [LARGE SCALE GENOMIC DNA]</scope>
    <source>
        <strain evidence="9 10">CGMCC 1.10076</strain>
    </source>
</reference>
<dbReference type="CDD" id="cd00056">
    <property type="entry name" value="ENDO3c"/>
    <property type="match status" value="1"/>
</dbReference>
<dbReference type="PANTHER" id="PTHR10359:SF18">
    <property type="entry name" value="ENDONUCLEASE III"/>
    <property type="match status" value="1"/>
</dbReference>
<evidence type="ECO:0000256" key="4">
    <source>
        <dbReference type="ARBA" id="ARBA00022801"/>
    </source>
</evidence>
<protein>
    <submittedName>
        <fullName evidence="9">Endonuclease-3</fullName>
    </submittedName>
</protein>
<dbReference type="Proteomes" id="UP000199580">
    <property type="component" value="Unassembled WGS sequence"/>
</dbReference>
<dbReference type="Pfam" id="PF00730">
    <property type="entry name" value="HhH-GPD"/>
    <property type="match status" value="1"/>
</dbReference>
<dbReference type="GO" id="GO:0051539">
    <property type="term" value="F:4 iron, 4 sulfur cluster binding"/>
    <property type="evidence" value="ECO:0007669"/>
    <property type="project" value="UniProtKB-KW"/>
</dbReference>
<keyword evidence="5" id="KW-0408">Iron</keyword>
<dbReference type="GO" id="GO:0019104">
    <property type="term" value="F:DNA N-glycosylase activity"/>
    <property type="evidence" value="ECO:0007669"/>
    <property type="project" value="TreeGrafter"/>
</dbReference>
<keyword evidence="4" id="KW-0378">Hydrolase</keyword>
<evidence type="ECO:0000256" key="2">
    <source>
        <dbReference type="ARBA" id="ARBA00022723"/>
    </source>
</evidence>
<evidence type="ECO:0000313" key="9">
    <source>
        <dbReference type="EMBL" id="SDK60649.1"/>
    </source>
</evidence>
<dbReference type="AlphaFoldDB" id="A0A1G9D9T0"/>
<keyword evidence="6" id="KW-0411">Iron-sulfur</keyword>
<sequence length="217" mass="24528">MDLFMEHTDWAKALKPLIAKYKNEKHPLDYHNLYQLMVMVVLSAQDSDAHINKLAPALFEKYPDLKAFSKVQKHDLEPLIGKVRGFDKKAGWLIEIANELKDDKNIPTNMKDLVALKGIGRKSANVIMREAEVKSEGIMVDLHVLRVVPRLGISQAKTGDKLEKDLMAVLPQDLWSDVGMAISFLGRETCRPTNPKHSECILSKHCAYCKAHNPENC</sequence>
<dbReference type="Gene3D" id="1.10.1670.10">
    <property type="entry name" value="Helix-hairpin-Helix base-excision DNA repair enzymes (C-terminal)"/>
    <property type="match status" value="1"/>
</dbReference>
<keyword evidence="7" id="KW-0326">Glycosidase</keyword>
<dbReference type="Gene3D" id="1.10.340.30">
    <property type="entry name" value="Hypothetical protein, domain 2"/>
    <property type="match status" value="1"/>
</dbReference>
<organism evidence="9 10">
    <name type="scientific">Flavobacterium noncentrifugens</name>
    <dbReference type="NCBI Taxonomy" id="1128970"/>
    <lineage>
        <taxon>Bacteria</taxon>
        <taxon>Pseudomonadati</taxon>
        <taxon>Bacteroidota</taxon>
        <taxon>Flavobacteriia</taxon>
        <taxon>Flavobacteriales</taxon>
        <taxon>Flavobacteriaceae</taxon>
        <taxon>Flavobacterium</taxon>
    </lineage>
</organism>
<dbReference type="EMBL" id="FNEZ01000009">
    <property type="protein sequence ID" value="SDK60649.1"/>
    <property type="molecule type" value="Genomic_DNA"/>
</dbReference>
<dbReference type="PIRSF" id="PIRSF001435">
    <property type="entry name" value="Nth"/>
    <property type="match status" value="1"/>
</dbReference>
<dbReference type="STRING" id="1128970.SAMN04487935_3760"/>
<keyword evidence="9" id="KW-0255">Endonuclease</keyword>
<accession>A0A1G9D9T0</accession>